<accession>A0A7C6EB53</accession>
<feature type="active site" description="Nucleophile" evidence="6">
    <location>
        <position position="216"/>
    </location>
</feature>
<dbReference type="CDD" id="cd16913">
    <property type="entry name" value="YkuD_like"/>
    <property type="match status" value="1"/>
</dbReference>
<comment type="caution">
    <text evidence="8">The sequence shown here is derived from an EMBL/GenBank/DDBJ whole genome shotgun (WGS) entry which is preliminary data.</text>
</comment>
<protein>
    <submittedName>
        <fullName evidence="8">L,D-transpeptidase</fullName>
    </submittedName>
</protein>
<dbReference type="GO" id="GO:0071972">
    <property type="term" value="F:peptidoglycan L,D-transpeptidase activity"/>
    <property type="evidence" value="ECO:0007669"/>
    <property type="project" value="TreeGrafter"/>
</dbReference>
<evidence type="ECO:0000256" key="2">
    <source>
        <dbReference type="ARBA" id="ARBA00022679"/>
    </source>
</evidence>
<keyword evidence="4 6" id="KW-0573">Peptidoglycan synthesis</keyword>
<dbReference type="PANTHER" id="PTHR30582">
    <property type="entry name" value="L,D-TRANSPEPTIDASE"/>
    <property type="match status" value="1"/>
</dbReference>
<dbReference type="UniPathway" id="UPA00219"/>
<evidence type="ECO:0000256" key="4">
    <source>
        <dbReference type="ARBA" id="ARBA00022984"/>
    </source>
</evidence>
<dbReference type="SUPFAM" id="SSF141523">
    <property type="entry name" value="L,D-transpeptidase catalytic domain-like"/>
    <property type="match status" value="1"/>
</dbReference>
<dbReference type="GO" id="GO:0008360">
    <property type="term" value="P:regulation of cell shape"/>
    <property type="evidence" value="ECO:0007669"/>
    <property type="project" value="UniProtKB-UniRule"/>
</dbReference>
<evidence type="ECO:0000256" key="5">
    <source>
        <dbReference type="ARBA" id="ARBA00023316"/>
    </source>
</evidence>
<dbReference type="InterPro" id="IPR050979">
    <property type="entry name" value="LD-transpeptidase"/>
</dbReference>
<dbReference type="EMBL" id="DTLI01000079">
    <property type="protein sequence ID" value="HHS51856.1"/>
    <property type="molecule type" value="Genomic_DNA"/>
</dbReference>
<proteinExistence type="predicted"/>
<dbReference type="Pfam" id="PF03734">
    <property type="entry name" value="YkuD"/>
    <property type="match status" value="1"/>
</dbReference>
<evidence type="ECO:0000259" key="7">
    <source>
        <dbReference type="PROSITE" id="PS52029"/>
    </source>
</evidence>
<reference evidence="8" key="1">
    <citation type="journal article" date="2020" name="mSystems">
        <title>Genome- and Community-Level Interaction Insights into Carbon Utilization and Element Cycling Functions of Hydrothermarchaeota in Hydrothermal Sediment.</title>
        <authorList>
            <person name="Zhou Z."/>
            <person name="Liu Y."/>
            <person name="Xu W."/>
            <person name="Pan J."/>
            <person name="Luo Z.H."/>
            <person name="Li M."/>
        </authorList>
    </citation>
    <scope>NUCLEOTIDE SEQUENCE [LARGE SCALE GENOMIC DNA]</scope>
    <source>
        <strain evidence="8">SpSt-876</strain>
    </source>
</reference>
<name>A0A7C6EB53_UNCW3</name>
<dbReference type="AlphaFoldDB" id="A0A7C6EB53"/>
<evidence type="ECO:0000313" key="8">
    <source>
        <dbReference type="EMBL" id="HHS51856.1"/>
    </source>
</evidence>
<keyword evidence="5 6" id="KW-0961">Cell wall biogenesis/degradation</keyword>
<dbReference type="InterPro" id="IPR038063">
    <property type="entry name" value="Transpep_catalytic_dom"/>
</dbReference>
<dbReference type="GO" id="GO:0018104">
    <property type="term" value="P:peptidoglycan-protein cross-linking"/>
    <property type="evidence" value="ECO:0007669"/>
    <property type="project" value="TreeGrafter"/>
</dbReference>
<evidence type="ECO:0000256" key="1">
    <source>
        <dbReference type="ARBA" id="ARBA00004752"/>
    </source>
</evidence>
<dbReference type="GO" id="GO:0005576">
    <property type="term" value="C:extracellular region"/>
    <property type="evidence" value="ECO:0007669"/>
    <property type="project" value="TreeGrafter"/>
</dbReference>
<dbReference type="GO" id="GO:0016740">
    <property type="term" value="F:transferase activity"/>
    <property type="evidence" value="ECO:0007669"/>
    <property type="project" value="UniProtKB-KW"/>
</dbReference>
<organism evidence="8">
    <name type="scientific">candidate division WOR-3 bacterium</name>
    <dbReference type="NCBI Taxonomy" id="2052148"/>
    <lineage>
        <taxon>Bacteria</taxon>
        <taxon>Bacteria division WOR-3</taxon>
    </lineage>
</organism>
<evidence type="ECO:0000256" key="3">
    <source>
        <dbReference type="ARBA" id="ARBA00022960"/>
    </source>
</evidence>
<keyword evidence="3 6" id="KW-0133">Cell shape</keyword>
<dbReference type="GO" id="GO:0071555">
    <property type="term" value="P:cell wall organization"/>
    <property type="evidence" value="ECO:0007669"/>
    <property type="project" value="UniProtKB-UniRule"/>
</dbReference>
<evidence type="ECO:0000256" key="6">
    <source>
        <dbReference type="PROSITE-ProRule" id="PRU01373"/>
    </source>
</evidence>
<sequence>MLKSFMADSAKIRKQVLLTLFFFIIAFLVFFFAEVLLPFSEAVKFDVINQSLRIFQARQQQKALFLTYAKLIQKIRFKEDELAVASLASQAKEEPNIYAVVNLLNNTLLLKRQDLTINEFPISVGRGDTLVAPWGKRWVFETPTGVLRILRKIKDPIWYKPDWAFLEAKESIPPPHSPKRLVRGILGDYALDLGGGIMLHGTPYEHLLGQRVSHGCIRLSKEGIKTLYDSLALGDKVYIFGK</sequence>
<gene>
    <name evidence="8" type="ORF">ENW73_03170</name>
</gene>
<comment type="pathway">
    <text evidence="1 6">Cell wall biogenesis; peptidoglycan biosynthesis.</text>
</comment>
<dbReference type="Gene3D" id="2.40.440.10">
    <property type="entry name" value="L,D-transpeptidase catalytic domain-like"/>
    <property type="match status" value="1"/>
</dbReference>
<dbReference type="PROSITE" id="PS52029">
    <property type="entry name" value="LD_TPASE"/>
    <property type="match status" value="1"/>
</dbReference>
<keyword evidence="2" id="KW-0808">Transferase</keyword>
<feature type="active site" description="Proton donor/acceptor" evidence="6">
    <location>
        <position position="200"/>
    </location>
</feature>
<feature type="domain" description="L,D-TPase catalytic" evidence="7">
    <location>
        <begin position="97"/>
        <end position="240"/>
    </location>
</feature>
<dbReference type="InterPro" id="IPR005490">
    <property type="entry name" value="LD_TPept_cat_dom"/>
</dbReference>